<organism evidence="3">
    <name type="scientific">Ixodes ricinus</name>
    <name type="common">Common tick</name>
    <name type="synonym">Acarus ricinus</name>
    <dbReference type="NCBI Taxonomy" id="34613"/>
    <lineage>
        <taxon>Eukaryota</taxon>
        <taxon>Metazoa</taxon>
        <taxon>Ecdysozoa</taxon>
        <taxon>Arthropoda</taxon>
        <taxon>Chelicerata</taxon>
        <taxon>Arachnida</taxon>
        <taxon>Acari</taxon>
        <taxon>Parasitiformes</taxon>
        <taxon>Ixodida</taxon>
        <taxon>Ixodoidea</taxon>
        <taxon>Ixodidae</taxon>
        <taxon>Ixodinae</taxon>
        <taxon>Ixodes</taxon>
    </lineage>
</organism>
<feature type="chain" id="PRO_5025693896" description="Secreted protein" evidence="2">
    <location>
        <begin position="18"/>
        <end position="71"/>
    </location>
</feature>
<keyword evidence="1" id="KW-0812">Transmembrane</keyword>
<reference evidence="3" key="1">
    <citation type="submission" date="2019-12" db="EMBL/GenBank/DDBJ databases">
        <title>An insight into the sialome of adult female Ixodes ricinus ticks feeding for 6 days.</title>
        <authorList>
            <person name="Perner J."/>
            <person name="Ribeiro J.M.C."/>
        </authorList>
    </citation>
    <scope>NUCLEOTIDE SEQUENCE</scope>
    <source>
        <strain evidence="3">Semi-engorged</strain>
        <tissue evidence="3">Salivary glands</tissue>
    </source>
</reference>
<evidence type="ECO:0000256" key="1">
    <source>
        <dbReference type="SAM" id="Phobius"/>
    </source>
</evidence>
<proteinExistence type="predicted"/>
<keyword evidence="1" id="KW-1133">Transmembrane helix</keyword>
<keyword evidence="1" id="KW-0472">Membrane</keyword>
<feature type="transmembrane region" description="Helical" evidence="1">
    <location>
        <begin position="28"/>
        <end position="50"/>
    </location>
</feature>
<feature type="signal peptide" evidence="2">
    <location>
        <begin position="1"/>
        <end position="17"/>
    </location>
</feature>
<sequence length="71" mass="7789">MGLLWLCTLHIGLRTAAVLDLELEQEPSGILCLNFSGYFLWLLVVFRGLLSTGRCGNAQVQIGEIVTRVVA</sequence>
<evidence type="ECO:0008006" key="4">
    <source>
        <dbReference type="Google" id="ProtNLM"/>
    </source>
</evidence>
<evidence type="ECO:0000313" key="3">
    <source>
        <dbReference type="EMBL" id="MXU82852.1"/>
    </source>
</evidence>
<protein>
    <recommendedName>
        <fullName evidence="4">Secreted protein</fullName>
    </recommendedName>
</protein>
<dbReference type="EMBL" id="GIFC01000769">
    <property type="protein sequence ID" value="MXU82852.1"/>
    <property type="molecule type" value="Transcribed_RNA"/>
</dbReference>
<keyword evidence="2" id="KW-0732">Signal</keyword>
<dbReference type="AlphaFoldDB" id="A0A6B0TSH9"/>
<accession>A0A6B0TSH9</accession>
<name>A0A6B0TSH9_IXORI</name>
<evidence type="ECO:0000256" key="2">
    <source>
        <dbReference type="SAM" id="SignalP"/>
    </source>
</evidence>